<comment type="caution">
    <text evidence="3">The sequence shown here is derived from an EMBL/GenBank/DDBJ whole genome shotgun (WGS) entry which is preliminary data.</text>
</comment>
<evidence type="ECO:0000313" key="3">
    <source>
        <dbReference type="EMBL" id="GCB63026.1"/>
    </source>
</evidence>
<evidence type="ECO:0000256" key="2">
    <source>
        <dbReference type="SAM" id="MobiDB-lite"/>
    </source>
</evidence>
<organism evidence="3 4">
    <name type="scientific">Scyliorhinus torazame</name>
    <name type="common">Cloudy catshark</name>
    <name type="synonym">Catulus torazame</name>
    <dbReference type="NCBI Taxonomy" id="75743"/>
    <lineage>
        <taxon>Eukaryota</taxon>
        <taxon>Metazoa</taxon>
        <taxon>Chordata</taxon>
        <taxon>Craniata</taxon>
        <taxon>Vertebrata</taxon>
        <taxon>Chondrichthyes</taxon>
        <taxon>Elasmobranchii</taxon>
        <taxon>Galeomorphii</taxon>
        <taxon>Galeoidea</taxon>
        <taxon>Carcharhiniformes</taxon>
        <taxon>Scyliorhinidae</taxon>
        <taxon>Scyliorhinus</taxon>
    </lineage>
</organism>
<feature type="coiled-coil region" evidence="1">
    <location>
        <begin position="425"/>
        <end position="511"/>
    </location>
</feature>
<dbReference type="EMBL" id="BFAA01003962">
    <property type="protein sequence ID" value="GCB63026.1"/>
    <property type="molecule type" value="Genomic_DNA"/>
</dbReference>
<proteinExistence type="predicted"/>
<feature type="region of interest" description="Disordered" evidence="2">
    <location>
        <begin position="1"/>
        <end position="31"/>
    </location>
</feature>
<gene>
    <name evidence="3" type="ORF">scyTo_0009611</name>
</gene>
<name>A0A401NQ78_SCYTO</name>
<dbReference type="OMA" id="YNFDCAA"/>
<dbReference type="Proteomes" id="UP000288216">
    <property type="component" value="Unassembled WGS sequence"/>
</dbReference>
<feature type="compositionally biased region" description="Low complexity" evidence="2">
    <location>
        <begin position="1"/>
        <end position="16"/>
    </location>
</feature>
<feature type="coiled-coil region" evidence="1">
    <location>
        <begin position="308"/>
        <end position="335"/>
    </location>
</feature>
<evidence type="ECO:0000313" key="4">
    <source>
        <dbReference type="Proteomes" id="UP000288216"/>
    </source>
</evidence>
<feature type="region of interest" description="Disordered" evidence="2">
    <location>
        <begin position="119"/>
        <end position="189"/>
    </location>
</feature>
<protein>
    <recommendedName>
        <fullName evidence="5">Coiled-coil domain-containing protein 177</fullName>
    </recommendedName>
</protein>
<keyword evidence="4" id="KW-1185">Reference proteome</keyword>
<dbReference type="STRING" id="75743.A0A401NQ78"/>
<keyword evidence="1" id="KW-0175">Coiled coil</keyword>
<dbReference type="PANTHER" id="PTHR33663:SF1">
    <property type="entry name" value="COILED-COIL DOMAIN-CONTAINING PROTEIN 177"/>
    <property type="match status" value="1"/>
</dbReference>
<dbReference type="InterPro" id="IPR029090">
    <property type="entry name" value="DUF4659"/>
</dbReference>
<reference evidence="3 4" key="1">
    <citation type="journal article" date="2018" name="Nat. Ecol. Evol.">
        <title>Shark genomes provide insights into elasmobranch evolution and the origin of vertebrates.</title>
        <authorList>
            <person name="Hara Y"/>
            <person name="Yamaguchi K"/>
            <person name="Onimaru K"/>
            <person name="Kadota M"/>
            <person name="Koyanagi M"/>
            <person name="Keeley SD"/>
            <person name="Tatsumi K"/>
            <person name="Tanaka K"/>
            <person name="Motone F"/>
            <person name="Kageyama Y"/>
            <person name="Nozu R"/>
            <person name="Adachi N"/>
            <person name="Nishimura O"/>
            <person name="Nakagawa R"/>
            <person name="Tanegashima C"/>
            <person name="Kiyatake I"/>
            <person name="Matsumoto R"/>
            <person name="Murakumo K"/>
            <person name="Nishida K"/>
            <person name="Terakita A"/>
            <person name="Kuratani S"/>
            <person name="Sato K"/>
            <person name="Hyodo S Kuraku.S."/>
        </authorList>
    </citation>
    <scope>NUCLEOTIDE SEQUENCE [LARGE SCALE GENOMIC DNA]</scope>
</reference>
<dbReference type="OrthoDB" id="200110at2759"/>
<feature type="compositionally biased region" description="Low complexity" evidence="2">
    <location>
        <begin position="128"/>
        <end position="139"/>
    </location>
</feature>
<dbReference type="Pfam" id="PF15558">
    <property type="entry name" value="DUF4659"/>
    <property type="match status" value="1"/>
</dbReference>
<dbReference type="PANTHER" id="PTHR33663">
    <property type="entry name" value="COILED-COIL DOMAIN-CONTAINING PROTEIN 177"/>
    <property type="match status" value="1"/>
</dbReference>
<evidence type="ECO:0000256" key="1">
    <source>
        <dbReference type="SAM" id="Coils"/>
    </source>
</evidence>
<feature type="compositionally biased region" description="Low complexity" evidence="2">
    <location>
        <begin position="168"/>
        <end position="184"/>
    </location>
</feature>
<accession>A0A401NQ78</accession>
<dbReference type="AlphaFoldDB" id="A0A401NQ78"/>
<sequence length="616" mass="71093">MVEPAAGGDGDAAVNGAAGGEAGEPPPAMRLDLDNFNTAEAEGSRYVLTSPRSLEACARCGVRPVELLHKSLNELAKEAPGRSMRVAAGLYEVYERERRRKLRDCREERERIIREEEKRRRRRGVSGPLRSSLPSSPAPRTKRAQALDLSRTKSHSTEYLQKKQDNNSTLTSSDSGASSSFSGDTCKDRHSWLKVSPRGKAVTGIHSAMGKSLSLGDLCHSPQTTQKVAKIVRELKKKGHGEVSERDRKIAALMLAKHQEETMMSQQSHRAQVEWEAHRRREATRREVEERERQQAVLQCQKMWETRLEARRAKVNQEQQEAAILKQQQALMQEEKWRLLAGSQEQQRKGKLAHAKLEAQEKKTQQEEHLRVKELGLKVDLEYKDQLLHQKLTLAKQKKVEMEGKQVREKKLTNVVEKLKHEAALKEIAREMEMEKRMLRKSLDQKLAKSQENFEQLLEKRNQELKDRALKEELQIRRARIAAEQHEKEHREHLEALARAAERKLQHAAQVAQEKITQISRKAVESRIERERIHRLNKIRLVEDGESKRREIQHSIAKKLEKSERIFRERQIALENSRSLARASFQIRDKVRSEINTRTFDKMALEAELQAHLDKK</sequence>
<evidence type="ECO:0008006" key="5">
    <source>
        <dbReference type="Google" id="ProtNLM"/>
    </source>
</evidence>